<evidence type="ECO:0000259" key="4">
    <source>
        <dbReference type="PROSITE" id="PS50173"/>
    </source>
</evidence>
<dbReference type="SUPFAM" id="SSF100879">
    <property type="entry name" value="Lesion bypass DNA polymerase (Y-family), little finger domain"/>
    <property type="match status" value="1"/>
</dbReference>
<keyword evidence="6" id="KW-1185">Reference proteome</keyword>
<dbReference type="InterPro" id="IPR043128">
    <property type="entry name" value="Rev_trsase/Diguanyl_cyclase"/>
</dbReference>
<comment type="caution">
    <text evidence="5">The sequence shown here is derived from an EMBL/GenBank/DDBJ whole genome shotgun (WGS) entry which is preliminary data.</text>
</comment>
<feature type="domain" description="UmuC" evidence="4">
    <location>
        <begin position="52"/>
        <end position="290"/>
    </location>
</feature>
<evidence type="ECO:0000313" key="5">
    <source>
        <dbReference type="EMBL" id="CAK0783594.1"/>
    </source>
</evidence>
<evidence type="ECO:0000256" key="2">
    <source>
        <dbReference type="ARBA" id="ARBA00022634"/>
    </source>
</evidence>
<dbReference type="AlphaFoldDB" id="A0AAV1I956"/>
<proteinExistence type="inferred from homology"/>
<dbReference type="InterPro" id="IPR036775">
    <property type="entry name" value="DNA_pol_Y-fam_lit_finger_sf"/>
</dbReference>
<protein>
    <recommendedName>
        <fullName evidence="4">UmuC domain-containing protein</fullName>
    </recommendedName>
</protein>
<dbReference type="Gene3D" id="3.40.1170.60">
    <property type="match status" value="1"/>
</dbReference>
<dbReference type="PANTHER" id="PTHR46404:SF1">
    <property type="entry name" value="DNA POLYMERASE IOTA"/>
    <property type="match status" value="1"/>
</dbReference>
<dbReference type="GO" id="GO:0003887">
    <property type="term" value="F:DNA-directed DNA polymerase activity"/>
    <property type="evidence" value="ECO:0007669"/>
    <property type="project" value="InterPro"/>
</dbReference>
<dbReference type="PANTHER" id="PTHR46404">
    <property type="entry name" value="DNA POLYMERASE IOTA"/>
    <property type="match status" value="1"/>
</dbReference>
<dbReference type="Pfam" id="PF11799">
    <property type="entry name" value="IMS_C"/>
    <property type="match status" value="1"/>
</dbReference>
<dbReference type="Gene3D" id="3.30.1490.100">
    <property type="entry name" value="DNA polymerase, Y-family, little finger domain"/>
    <property type="match status" value="1"/>
</dbReference>
<dbReference type="SUPFAM" id="SSF56672">
    <property type="entry name" value="DNA/RNA polymerases"/>
    <property type="match status" value="1"/>
</dbReference>
<dbReference type="GO" id="GO:0003684">
    <property type="term" value="F:damaged DNA binding"/>
    <property type="evidence" value="ECO:0007669"/>
    <property type="project" value="InterPro"/>
</dbReference>
<dbReference type="Pfam" id="PF00817">
    <property type="entry name" value="IMS"/>
    <property type="match status" value="1"/>
</dbReference>
<dbReference type="Gene3D" id="3.30.70.270">
    <property type="match status" value="1"/>
</dbReference>
<reference evidence="5 6" key="1">
    <citation type="submission" date="2023-10" db="EMBL/GenBank/DDBJ databases">
        <authorList>
            <person name="Maclean D."/>
            <person name="Macfadyen A."/>
        </authorList>
    </citation>
    <scope>NUCLEOTIDE SEQUENCE [LARGE SCALE GENOMIC DNA]</scope>
</reference>
<dbReference type="InterPro" id="IPR043502">
    <property type="entry name" value="DNA/RNA_pol_sf"/>
</dbReference>
<dbReference type="InterPro" id="IPR001126">
    <property type="entry name" value="UmuC"/>
</dbReference>
<dbReference type="PROSITE" id="PS50173">
    <property type="entry name" value="UMUC"/>
    <property type="match status" value="1"/>
</dbReference>
<dbReference type="GO" id="GO:0006281">
    <property type="term" value="P:DNA repair"/>
    <property type="evidence" value="ECO:0007669"/>
    <property type="project" value="InterPro"/>
</dbReference>
<keyword evidence="2" id="KW-0237">DNA synthesis</keyword>
<feature type="region of interest" description="Disordered" evidence="3">
    <location>
        <begin position="515"/>
        <end position="561"/>
    </location>
</feature>
<dbReference type="Gene3D" id="1.10.150.20">
    <property type="entry name" value="5' to 3' exonuclease, C-terminal subdomain"/>
    <property type="match status" value="1"/>
</dbReference>
<organism evidence="5 6">
    <name type="scientific">Coccomyxa viridis</name>
    <dbReference type="NCBI Taxonomy" id="1274662"/>
    <lineage>
        <taxon>Eukaryota</taxon>
        <taxon>Viridiplantae</taxon>
        <taxon>Chlorophyta</taxon>
        <taxon>core chlorophytes</taxon>
        <taxon>Trebouxiophyceae</taxon>
        <taxon>Trebouxiophyceae incertae sedis</taxon>
        <taxon>Coccomyxaceae</taxon>
        <taxon>Coccomyxa</taxon>
    </lineage>
</organism>
<dbReference type="InterPro" id="IPR017961">
    <property type="entry name" value="DNA_pol_Y-fam_little_finger"/>
</dbReference>
<dbReference type="Pfam" id="PF21999">
    <property type="entry name" value="IMS_HHH_1"/>
    <property type="match status" value="1"/>
</dbReference>
<dbReference type="Proteomes" id="UP001314263">
    <property type="component" value="Unassembled WGS sequence"/>
</dbReference>
<comment type="similarity">
    <text evidence="1">Belongs to the DNA polymerase type-Y family.</text>
</comment>
<name>A0AAV1I956_9CHLO</name>
<feature type="region of interest" description="Disordered" evidence="3">
    <location>
        <begin position="476"/>
        <end position="495"/>
    </location>
</feature>
<dbReference type="InterPro" id="IPR053848">
    <property type="entry name" value="IMS_HHH_1"/>
</dbReference>
<evidence type="ECO:0000313" key="6">
    <source>
        <dbReference type="Proteomes" id="UP001314263"/>
    </source>
</evidence>
<gene>
    <name evidence="5" type="ORF">CVIRNUC_006793</name>
</gene>
<sequence>MTQGDEKVSREQYRLRTYGGPQGRPLQPCIPSDPVSVTGAAPGCTLSTDRAIIQFDADAFYAQVEENRNPRLKGVPLAVTQKYLVVTCNQAARRLGVTKLQGVTEAKLQVPSLVLVNGEDLTPYRQASKSIFSVLARFGRAERLGMDEVFVDVTAGVQERLQKGFLCSTYNGHIHTAEMALKQETKHRPMDLRAAKTFGVPAPEAESPFSSTPSASWEASLKIASHIAAEARAAVKAETGFRTSAGISCSKMLAKLVSGMHKPDDQTVILPSHAPAFVATLPVRAIPGIGWKMDQELSALGITSTGDLRNIPLAALTQRFGERNAKYMYYACRGEDTTPVVQSGAPKSITVEDSFKSCTTFPSALHVLQILAPDLIARLHEDHQEHTRWPSTMTLKWRQKKQGWSRSSASIPMPAQWSTSKEQQAEAIVQASLSILRKNLAQPFSLTLLNIGATSFLASVPAQRIVPKALRSFLKAGQGSSRHKSTSSQQVAGHAGEDMRVAALVAIAARRDYGAHPKGQPLAKSHERALNETSRACVAASSGGSSLPDMQASPADDDGWGAESAARAAYTAPHMPMSSSTHAGSSSMLAGSGFLASSTSMGTEGLQSRANAALNAQQISHLSADVLQLPMQSRHDPLHSLSSSVAPPRHLLRQANMLEHNSSDLHGSLNRMSLPANQAQEQLTEQRQHEIQQCHQASRGVPEAAPVSNGDMGEEPICKGAWGAGRPSGPTSNVDSALVKLSKLQQASTSSCREAGTDREFVQGTVQSSAEPSDENAISAPLGAQGASCQSVVLSELERLERMKVSGQHQAAPQWVSQSPEDVSADMLLARKLQDEELRWHQMHSRVSAAQTLKRKLKKETTLDAFLKKPALGRK</sequence>
<accession>A0AAV1I956</accession>
<dbReference type="EMBL" id="CAUYUE010000008">
    <property type="protein sequence ID" value="CAK0783594.1"/>
    <property type="molecule type" value="Genomic_DNA"/>
</dbReference>
<evidence type="ECO:0000256" key="1">
    <source>
        <dbReference type="ARBA" id="ARBA00010945"/>
    </source>
</evidence>
<evidence type="ECO:0000256" key="3">
    <source>
        <dbReference type="SAM" id="MobiDB-lite"/>
    </source>
</evidence>